<dbReference type="PANTHER" id="PTHR48039:SF5">
    <property type="entry name" value="RNA-BINDING PROTEIN 28"/>
    <property type="match status" value="1"/>
</dbReference>
<feature type="domain" description="RRM" evidence="7">
    <location>
        <begin position="4"/>
        <end position="80"/>
    </location>
</feature>
<dbReference type="CDD" id="cd12414">
    <property type="entry name" value="RRM2_RBM28_like"/>
    <property type="match status" value="1"/>
</dbReference>
<feature type="compositionally biased region" description="Basic and acidic residues" evidence="6">
    <location>
        <begin position="633"/>
        <end position="644"/>
    </location>
</feature>
<dbReference type="Ensembl" id="ENSCCRT00020090929.1">
    <property type="protein sequence ID" value="ENSCCRP00020083079.1"/>
    <property type="gene ID" value="ENSCCRG00020038314.1"/>
</dbReference>
<feature type="region of interest" description="Disordered" evidence="6">
    <location>
        <begin position="246"/>
        <end position="345"/>
    </location>
</feature>
<dbReference type="PANTHER" id="PTHR48039">
    <property type="entry name" value="RNA-BINDING MOTIF PROTEIN 14B"/>
    <property type="match status" value="1"/>
</dbReference>
<protein>
    <submittedName>
        <fullName evidence="8">RNA binding motif protein 28</fullName>
    </submittedName>
</protein>
<dbReference type="PROSITE" id="PS50102">
    <property type="entry name" value="RRM"/>
    <property type="match status" value="4"/>
</dbReference>
<dbReference type="GO" id="GO:0005730">
    <property type="term" value="C:nucleolus"/>
    <property type="evidence" value="ECO:0007669"/>
    <property type="project" value="TreeGrafter"/>
</dbReference>
<feature type="domain" description="RRM" evidence="7">
    <location>
        <begin position="351"/>
        <end position="436"/>
    </location>
</feature>
<dbReference type="CDD" id="cd12413">
    <property type="entry name" value="RRM1_RBM28_like"/>
    <property type="match status" value="1"/>
</dbReference>
<dbReference type="InterPro" id="IPR000504">
    <property type="entry name" value="RRM_dom"/>
</dbReference>
<dbReference type="SMART" id="SM00360">
    <property type="entry name" value="RRM"/>
    <property type="match status" value="4"/>
</dbReference>
<comment type="subcellular location">
    <subcellularLocation>
        <location evidence="1">Nucleus</location>
    </subcellularLocation>
</comment>
<feature type="region of interest" description="Disordered" evidence="6">
    <location>
        <begin position="613"/>
        <end position="746"/>
    </location>
</feature>
<dbReference type="FunFam" id="3.30.70.330:FF:000182">
    <property type="entry name" value="RNA-binding motif protein 28"/>
    <property type="match status" value="1"/>
</dbReference>
<name>A0A8C2IP53_CYPCA</name>
<feature type="compositionally biased region" description="Basic and acidic residues" evidence="6">
    <location>
        <begin position="99"/>
        <end position="108"/>
    </location>
</feature>
<feature type="region of interest" description="Disordered" evidence="6">
    <location>
        <begin position="85"/>
        <end position="116"/>
    </location>
</feature>
<feature type="domain" description="RRM" evidence="7">
    <location>
        <begin position="504"/>
        <end position="613"/>
    </location>
</feature>
<evidence type="ECO:0000256" key="1">
    <source>
        <dbReference type="ARBA" id="ARBA00004123"/>
    </source>
</evidence>
<sequence>MPAVTLFVRRLPATATNEHLAEVFSEIGPLKNCFVVRDRETEKCRGFGYVTFSMEEDAQRAIKEVKVYEGEKIFVTVAKKKPNNKKKKKKVKTEEDSEETQKPQEPTESKSPATKCTGIKKNKLKARLIIRNLSFKCEEDDLKQIFSKFGTVIEAKIPLKPGTSSLKFFFYLMFFFFIRPSTLFLWHHVCADGKKRGFAFLQFKNMAEAGRALAAMNLKEIKDRQVAVDWAIAKDKYLATQSAGAAGAVKEEKANSNSEGAQADGNEKEAKKKPTSQEEKDDSESEAEETSEDDEEADSSEEEEDSESQRTDSDASESDDYDDDDDDDEAEGKTPPKKKRNPLPADVNEGRTIFVRNLAFDTDEEGLEEVLLQFGELNYVRVVMNADTGCSKGCAFAQFKSKEAAEKCIAAAAQDEKEFGGIRVDGRRLNILPAVNREDAAKFKDKKVKTHTGSRNLYLAREGLIRAGTNAAEGVSEADMAKRTRFEELKRAKLKDISIYVSKTRLCVHNLPKSVDQQKLQKLCLSAAGGKGVRITECRVMYDKKPVRGQVIGKSLGYGFVEFKEHEHALQALRHLNNNPDIFGPQKRPIVEFSLEDERKLKLKAIRLENSKKQLKKVSSQKGEQPQQQQQHSGEKKGPLRKENAANVVKPKEQGSQYSGFITKPEVEHVELKDGKKRPKVLHMPSHRGPKIRKRDKGKQPMVQPKKQNKGPSRNERKMSIFTEKSSMDRKQNGKPAKRKFQNREDVRFDTLVNQYKKKLMGTSNTKTAVKKSKWFI</sequence>
<accession>A0A8C2IP53</accession>
<evidence type="ECO:0000313" key="9">
    <source>
        <dbReference type="Proteomes" id="UP000694701"/>
    </source>
</evidence>
<dbReference type="GO" id="GO:0003729">
    <property type="term" value="F:mRNA binding"/>
    <property type="evidence" value="ECO:0007669"/>
    <property type="project" value="TreeGrafter"/>
</dbReference>
<feature type="compositionally biased region" description="Acidic residues" evidence="6">
    <location>
        <begin position="314"/>
        <end position="330"/>
    </location>
</feature>
<evidence type="ECO:0000256" key="5">
    <source>
        <dbReference type="PROSITE-ProRule" id="PRU00176"/>
    </source>
</evidence>
<reference evidence="8" key="1">
    <citation type="submission" date="2025-08" db="UniProtKB">
        <authorList>
            <consortium name="Ensembl"/>
        </authorList>
    </citation>
    <scope>IDENTIFICATION</scope>
</reference>
<feature type="compositionally biased region" description="Low complexity" evidence="6">
    <location>
        <begin position="617"/>
        <end position="632"/>
    </location>
</feature>
<feature type="compositionally biased region" description="Basic residues" evidence="6">
    <location>
        <begin position="675"/>
        <end position="697"/>
    </location>
</feature>
<dbReference type="InterPro" id="IPR012677">
    <property type="entry name" value="Nucleotide-bd_a/b_plait_sf"/>
</dbReference>
<keyword evidence="3 5" id="KW-0694">RNA-binding</keyword>
<keyword evidence="2" id="KW-0677">Repeat</keyword>
<feature type="compositionally biased region" description="Basic and acidic residues" evidence="6">
    <location>
        <begin position="665"/>
        <end position="674"/>
    </location>
</feature>
<dbReference type="InterPro" id="IPR035979">
    <property type="entry name" value="RBD_domain_sf"/>
</dbReference>
<dbReference type="CDD" id="cd12415">
    <property type="entry name" value="RRM3_RBM28_like"/>
    <property type="match status" value="1"/>
</dbReference>
<feature type="domain" description="RRM" evidence="7">
    <location>
        <begin position="126"/>
        <end position="233"/>
    </location>
</feature>
<evidence type="ECO:0000256" key="4">
    <source>
        <dbReference type="ARBA" id="ARBA00023242"/>
    </source>
</evidence>
<dbReference type="Proteomes" id="UP000694701">
    <property type="component" value="Unplaced"/>
</dbReference>
<dbReference type="Gene3D" id="3.30.70.330">
    <property type="match status" value="4"/>
</dbReference>
<keyword evidence="4" id="KW-0539">Nucleus</keyword>
<dbReference type="AlphaFoldDB" id="A0A8C2IP53"/>
<evidence type="ECO:0000259" key="7">
    <source>
        <dbReference type="PROSITE" id="PS50102"/>
    </source>
</evidence>
<evidence type="ECO:0000313" key="8">
    <source>
        <dbReference type="Ensembl" id="ENSCCRP00020083079.1"/>
    </source>
</evidence>
<dbReference type="FunFam" id="3.30.70.330:FF:000315">
    <property type="entry name" value="RNA-binding motif protein 28"/>
    <property type="match status" value="1"/>
</dbReference>
<dbReference type="Pfam" id="PF00076">
    <property type="entry name" value="RRM_1"/>
    <property type="match status" value="5"/>
</dbReference>
<evidence type="ECO:0000256" key="6">
    <source>
        <dbReference type="SAM" id="MobiDB-lite"/>
    </source>
</evidence>
<dbReference type="InterPro" id="IPR051945">
    <property type="entry name" value="RRM_MRD1_RNA_proc_ribogen"/>
</dbReference>
<dbReference type="CDD" id="cd12416">
    <property type="entry name" value="RRM4_RBM28_like"/>
    <property type="match status" value="1"/>
</dbReference>
<proteinExistence type="predicted"/>
<evidence type="ECO:0000256" key="2">
    <source>
        <dbReference type="ARBA" id="ARBA00022737"/>
    </source>
</evidence>
<evidence type="ECO:0000256" key="3">
    <source>
        <dbReference type="ARBA" id="ARBA00022884"/>
    </source>
</evidence>
<dbReference type="SUPFAM" id="SSF54928">
    <property type="entry name" value="RNA-binding domain, RBD"/>
    <property type="match status" value="4"/>
</dbReference>
<feature type="compositionally biased region" description="Basic and acidic residues" evidence="6">
    <location>
        <begin position="265"/>
        <end position="278"/>
    </location>
</feature>
<organism evidence="8 9">
    <name type="scientific">Cyprinus carpio</name>
    <name type="common">Common carp</name>
    <dbReference type="NCBI Taxonomy" id="7962"/>
    <lineage>
        <taxon>Eukaryota</taxon>
        <taxon>Metazoa</taxon>
        <taxon>Chordata</taxon>
        <taxon>Craniata</taxon>
        <taxon>Vertebrata</taxon>
        <taxon>Euteleostomi</taxon>
        <taxon>Actinopterygii</taxon>
        <taxon>Neopterygii</taxon>
        <taxon>Teleostei</taxon>
        <taxon>Ostariophysi</taxon>
        <taxon>Cypriniformes</taxon>
        <taxon>Cyprinidae</taxon>
        <taxon>Cyprininae</taxon>
        <taxon>Cyprinus</taxon>
    </lineage>
</organism>
<feature type="compositionally biased region" description="Acidic residues" evidence="6">
    <location>
        <begin position="279"/>
        <end position="306"/>
    </location>
</feature>